<reference evidence="7 8" key="1">
    <citation type="submission" date="2019-02" db="EMBL/GenBank/DDBJ databases">
        <title>Deep-cultivation of Planctomycetes and their phenomic and genomic characterization uncovers novel biology.</title>
        <authorList>
            <person name="Wiegand S."/>
            <person name="Jogler M."/>
            <person name="Boedeker C."/>
            <person name="Pinto D."/>
            <person name="Vollmers J."/>
            <person name="Rivas-Marin E."/>
            <person name="Kohn T."/>
            <person name="Peeters S.H."/>
            <person name="Heuer A."/>
            <person name="Rast P."/>
            <person name="Oberbeckmann S."/>
            <person name="Bunk B."/>
            <person name="Jeske O."/>
            <person name="Meyerdierks A."/>
            <person name="Storesund J.E."/>
            <person name="Kallscheuer N."/>
            <person name="Luecker S."/>
            <person name="Lage O.M."/>
            <person name="Pohl T."/>
            <person name="Merkel B.J."/>
            <person name="Hornburger P."/>
            <person name="Mueller R.-W."/>
            <person name="Bruemmer F."/>
            <person name="Labrenz M."/>
            <person name="Spormann A.M."/>
            <person name="Op Den Camp H."/>
            <person name="Overmann J."/>
            <person name="Amann R."/>
            <person name="Jetten M.S.M."/>
            <person name="Mascher T."/>
            <person name="Medema M.H."/>
            <person name="Devos D.P."/>
            <person name="Kaster A.-K."/>
            <person name="Ovreas L."/>
            <person name="Rohde M."/>
            <person name="Galperin M.Y."/>
            <person name="Jogler C."/>
        </authorList>
    </citation>
    <scope>NUCLEOTIDE SEQUENCE [LARGE SCALE GENOMIC DNA]</scope>
    <source>
        <strain evidence="7 8">Poly41</strain>
    </source>
</reference>
<organism evidence="7 8">
    <name type="scientific">Novipirellula artificiosorum</name>
    <dbReference type="NCBI Taxonomy" id="2528016"/>
    <lineage>
        <taxon>Bacteria</taxon>
        <taxon>Pseudomonadati</taxon>
        <taxon>Planctomycetota</taxon>
        <taxon>Planctomycetia</taxon>
        <taxon>Pirellulales</taxon>
        <taxon>Pirellulaceae</taxon>
        <taxon>Novipirellula</taxon>
    </lineage>
</organism>
<dbReference type="Pfam" id="PF07602">
    <property type="entry name" value="DUF1565"/>
    <property type="match status" value="1"/>
</dbReference>
<evidence type="ECO:0000256" key="4">
    <source>
        <dbReference type="SAM" id="MobiDB-lite"/>
    </source>
</evidence>
<dbReference type="RefSeq" id="WP_146530558.1">
    <property type="nucleotide sequence ID" value="NZ_SJPV01000013.1"/>
</dbReference>
<feature type="chain" id="PRO_5022805310" description="DUF1565 domain-containing protein" evidence="5">
    <location>
        <begin position="27"/>
        <end position="724"/>
    </location>
</feature>
<feature type="domain" description="DUF1565" evidence="6">
    <location>
        <begin position="35"/>
        <end position="74"/>
    </location>
</feature>
<feature type="compositionally biased region" description="Basic and acidic residues" evidence="4">
    <location>
        <begin position="564"/>
        <end position="593"/>
    </location>
</feature>
<proteinExistence type="predicted"/>
<dbReference type="Gene3D" id="2.60.40.10">
    <property type="entry name" value="Immunoglobulins"/>
    <property type="match status" value="1"/>
</dbReference>
<evidence type="ECO:0000259" key="6">
    <source>
        <dbReference type="Pfam" id="PF07602"/>
    </source>
</evidence>
<keyword evidence="8" id="KW-1185">Reference proteome</keyword>
<comment type="caution">
    <text evidence="7">The sequence shown here is derived from an EMBL/GenBank/DDBJ whole genome shotgun (WGS) entry which is preliminary data.</text>
</comment>
<dbReference type="SUPFAM" id="SSF51126">
    <property type="entry name" value="Pectin lyase-like"/>
    <property type="match status" value="1"/>
</dbReference>
<accession>A0A5C6D597</accession>
<feature type="signal peptide" evidence="5">
    <location>
        <begin position="1"/>
        <end position="26"/>
    </location>
</feature>
<evidence type="ECO:0000256" key="5">
    <source>
        <dbReference type="SAM" id="SignalP"/>
    </source>
</evidence>
<evidence type="ECO:0000256" key="2">
    <source>
        <dbReference type="ARBA" id="ARBA00022525"/>
    </source>
</evidence>
<comment type="subcellular location">
    <subcellularLocation>
        <location evidence="1">Secreted</location>
    </subcellularLocation>
</comment>
<dbReference type="OrthoDB" id="9791852at2"/>
<dbReference type="Gene3D" id="2.160.20.10">
    <property type="entry name" value="Single-stranded right-handed beta-helix, Pectin lyase-like"/>
    <property type="match status" value="2"/>
</dbReference>
<keyword evidence="2" id="KW-0964">Secreted</keyword>
<dbReference type="AlphaFoldDB" id="A0A5C6D597"/>
<dbReference type="EMBL" id="SJPV01000013">
    <property type="protein sequence ID" value="TWU32333.1"/>
    <property type="molecule type" value="Genomic_DNA"/>
</dbReference>
<dbReference type="GO" id="GO:0005576">
    <property type="term" value="C:extracellular region"/>
    <property type="evidence" value="ECO:0007669"/>
    <property type="project" value="UniProtKB-SubCell"/>
</dbReference>
<gene>
    <name evidence="7" type="ORF">Poly41_58190</name>
</gene>
<dbReference type="InterPro" id="IPR013783">
    <property type="entry name" value="Ig-like_fold"/>
</dbReference>
<evidence type="ECO:0000313" key="8">
    <source>
        <dbReference type="Proteomes" id="UP000319143"/>
    </source>
</evidence>
<dbReference type="InterPro" id="IPR012334">
    <property type="entry name" value="Pectin_lyas_fold"/>
</dbReference>
<dbReference type="Proteomes" id="UP000319143">
    <property type="component" value="Unassembled WGS sequence"/>
</dbReference>
<dbReference type="InterPro" id="IPR011050">
    <property type="entry name" value="Pectin_lyase_fold/virulence"/>
</dbReference>
<dbReference type="InterPro" id="IPR052052">
    <property type="entry name" value="Polysaccharide_Lyase_9"/>
</dbReference>
<evidence type="ECO:0000256" key="3">
    <source>
        <dbReference type="ARBA" id="ARBA00022729"/>
    </source>
</evidence>
<evidence type="ECO:0000313" key="7">
    <source>
        <dbReference type="EMBL" id="TWU32333.1"/>
    </source>
</evidence>
<name>A0A5C6D597_9BACT</name>
<dbReference type="PANTHER" id="PTHR40088">
    <property type="entry name" value="PECTATE LYASE (EUROFUNG)"/>
    <property type="match status" value="1"/>
</dbReference>
<dbReference type="PANTHER" id="PTHR40088:SF2">
    <property type="entry name" value="SECRETED SUGAR HYDROLASE"/>
    <property type="match status" value="1"/>
</dbReference>
<protein>
    <recommendedName>
        <fullName evidence="6">DUF1565 domain-containing protein</fullName>
    </recommendedName>
</protein>
<sequence length="724" mass="78906" precursor="true">MKPILRLRLPAITCVAFALCVASAAAGEAYYVAPNGDDSHPGTMARPFRTIQHAVDLASAGTTVVIRGGRYHESVVLSGVLGSAKAPVTITAFPGESVTMDGTRSIEELSSTGWTRHQDHIYRTVLAQDVWQLFADGELMIPARWPNAFFHDNTLWDQETHWARIDSGKTTTGLITDSPTTHHKLSALPFSVTAAMAVLNIDSFRTYTRRVSKHAPGAASFSVTPVSSVRPTDGYYFLEGKLELLDSAREWFLDPATKALYLWADAGEPPGASVRGKVQDFAFYGNQCNHVRIEGLQFFATAFNFVNSPHMTIEGCDFRFAGCSKRMLGIEAVPLTCSIVGPDSGAFASVIDCTFRYSECHAVYLDGAGNRIENCLFERIDWSCSQLPRLMSTVYMHGDAPTFRRNTARACGASEFIEFTAPPLVELNDFSEIGLVQNDGAIVQLTRGAQSGSETRYNWFRNTTKNGARFDASTAIGSPTGSGGLMHHNISLNTRCGLMIKGDNHRCYNNTTIGSRNNGIVVLDDAISHNNGTVTRNNAAEKLSGHRAAKQVLPGIHGHNWNGYDHDPKGKTPPLRDPDNLDFRPRPDSELVDRGTPVDPITDGFVGKAPDSGAYEFGDSRYWIPGRQHDTATTPIPPNLGTGVKSDADLMWLAGKEATAHRVYFGTGSQSLTFQKRQANNIFSPGTLLTGTTYYWRVDEVTPSGTITGSVWSFTVSANANPLD</sequence>
<dbReference type="InterPro" id="IPR011459">
    <property type="entry name" value="DUF1565"/>
</dbReference>
<keyword evidence="3 5" id="KW-0732">Signal</keyword>
<dbReference type="GO" id="GO:0016837">
    <property type="term" value="F:carbon-oxygen lyase activity, acting on polysaccharides"/>
    <property type="evidence" value="ECO:0007669"/>
    <property type="project" value="TreeGrafter"/>
</dbReference>
<feature type="region of interest" description="Disordered" evidence="4">
    <location>
        <begin position="555"/>
        <end position="605"/>
    </location>
</feature>
<evidence type="ECO:0000256" key="1">
    <source>
        <dbReference type="ARBA" id="ARBA00004613"/>
    </source>
</evidence>